<dbReference type="InterPro" id="IPR016181">
    <property type="entry name" value="Acyl_CoA_acyltransferase"/>
</dbReference>
<dbReference type="HOGENOM" id="CLU_871313_0_0_11"/>
<keyword evidence="2" id="KW-0808">Transferase</keyword>
<feature type="domain" description="N-acetyltransferase" evidence="1">
    <location>
        <begin position="10"/>
        <end position="171"/>
    </location>
</feature>
<dbReference type="PROSITE" id="PS51186">
    <property type="entry name" value="GNAT"/>
    <property type="match status" value="1"/>
</dbReference>
<protein>
    <submittedName>
        <fullName evidence="2">Ribosomal-protein-L7p-serine acetyltransferase</fullName>
    </submittedName>
</protein>
<dbReference type="AlphaFoldDB" id="F2R5Y1"/>
<sequence>MFTLPIGDRARLRPLEPWQAPEFLAHIDRARDTVDPWIPWATFSTDLPSATATLQRYADRRAADNGGIFGIWLDDTLVGGVMFPRFDSATGVCEIGCWLERAGEGHGLVNRASRVLIDWAFTERGMSRVEWWASAGNSRSVAAARRLGMTRDGVLRRHTPYRGVRHDIEVWSVLAEEWPTAGEAPGSGVQAELDRLMGVFVGAFTNTGGTRPDLGVIREVFVPQGRIIANVGAEPVVYDLDAFIEPRQRMLTDGTLTEFSEHEVSARTEIFGSIAHRFSAYRKSGYLNGEWFEGSGHKTTQFLLTPAGWRMSSLAWDDAPATVPAPGPATAPAAVAE</sequence>
<organism evidence="2 3">
    <name type="scientific">Streptomyces venezuelae (strain ATCC 10712 / CBS 650.69 / DSM 40230 / JCM 4526 / NBRC 13096 / PD 04745)</name>
    <dbReference type="NCBI Taxonomy" id="953739"/>
    <lineage>
        <taxon>Bacteria</taxon>
        <taxon>Bacillati</taxon>
        <taxon>Actinomycetota</taxon>
        <taxon>Actinomycetes</taxon>
        <taxon>Kitasatosporales</taxon>
        <taxon>Streptomycetaceae</taxon>
        <taxon>Streptomyces</taxon>
    </lineage>
</organism>
<evidence type="ECO:0000313" key="2">
    <source>
        <dbReference type="EMBL" id="CCA53642.1"/>
    </source>
</evidence>
<dbReference type="GO" id="GO:0005737">
    <property type="term" value="C:cytoplasm"/>
    <property type="evidence" value="ECO:0007669"/>
    <property type="project" value="TreeGrafter"/>
</dbReference>
<dbReference type="GeneID" id="51860954"/>
<dbReference type="GO" id="GO:0008999">
    <property type="term" value="F:protein-N-terminal-alanine acetyltransferase activity"/>
    <property type="evidence" value="ECO:0007669"/>
    <property type="project" value="TreeGrafter"/>
</dbReference>
<dbReference type="SUPFAM" id="SSF55729">
    <property type="entry name" value="Acyl-CoA N-acyltransferases (Nat)"/>
    <property type="match status" value="1"/>
</dbReference>
<evidence type="ECO:0000313" key="3">
    <source>
        <dbReference type="Proteomes" id="UP000006854"/>
    </source>
</evidence>
<dbReference type="PANTHER" id="PTHR43441:SF10">
    <property type="entry name" value="ACETYLTRANSFERASE"/>
    <property type="match status" value="1"/>
</dbReference>
<reference evidence="2 3" key="1">
    <citation type="journal article" date="2011" name="BMC Genomics">
        <title>Genome-wide analysis of the role of GlnR in Streptomyces venezuelae provides new insights into global nitrogen regulation in actinomycetes.</title>
        <authorList>
            <person name="Pullan S.T."/>
            <person name="Bibb M.J."/>
            <person name="Merrick M."/>
        </authorList>
    </citation>
    <scope>NUCLEOTIDE SEQUENCE [LARGE SCALE GENOMIC DNA]</scope>
    <source>
        <strain evidence="2">ATCC 10712</strain>
    </source>
</reference>
<dbReference type="PATRIC" id="fig|953739.5.peg.5921"/>
<dbReference type="OrthoDB" id="3870025at2"/>
<dbReference type="Proteomes" id="UP000006854">
    <property type="component" value="Chromosome"/>
</dbReference>
<dbReference type="InterPro" id="IPR032710">
    <property type="entry name" value="NTF2-like_dom_sf"/>
</dbReference>
<dbReference type="GO" id="GO:1990189">
    <property type="term" value="F:protein N-terminal-serine acetyltransferase activity"/>
    <property type="evidence" value="ECO:0007669"/>
    <property type="project" value="TreeGrafter"/>
</dbReference>
<dbReference type="RefSeq" id="WP_015031561.1">
    <property type="nucleotide sequence ID" value="NC_018750.1"/>
</dbReference>
<dbReference type="FunFam" id="3.40.630.30:FF:000182">
    <property type="entry name" value="Putative acetyltransferase"/>
    <property type="match status" value="1"/>
</dbReference>
<accession>F2R5Y1</accession>
<dbReference type="InterPro" id="IPR051908">
    <property type="entry name" value="Ribosomal_N-acetyltransferase"/>
</dbReference>
<dbReference type="eggNOG" id="COG1670">
    <property type="taxonomic scope" value="Bacteria"/>
</dbReference>
<proteinExistence type="predicted"/>
<gene>
    <name evidence="2" type="ordered locus">SVEN_0355</name>
</gene>
<keyword evidence="3" id="KW-1185">Reference proteome</keyword>
<dbReference type="Pfam" id="PF13302">
    <property type="entry name" value="Acetyltransf_3"/>
    <property type="match status" value="1"/>
</dbReference>
<dbReference type="InterPro" id="IPR000182">
    <property type="entry name" value="GNAT_dom"/>
</dbReference>
<dbReference type="STRING" id="953739.SVEN_0355"/>
<dbReference type="SUPFAM" id="SSF54427">
    <property type="entry name" value="NTF2-like"/>
    <property type="match status" value="1"/>
</dbReference>
<dbReference type="KEGG" id="sve:SVEN_0355"/>
<evidence type="ECO:0000259" key="1">
    <source>
        <dbReference type="PROSITE" id="PS51186"/>
    </source>
</evidence>
<dbReference type="Gene3D" id="3.40.630.30">
    <property type="match status" value="1"/>
</dbReference>
<dbReference type="EMBL" id="FR845719">
    <property type="protein sequence ID" value="CCA53642.1"/>
    <property type="molecule type" value="Genomic_DNA"/>
</dbReference>
<dbReference type="PANTHER" id="PTHR43441">
    <property type="entry name" value="RIBOSOMAL-PROTEIN-SERINE ACETYLTRANSFERASE"/>
    <property type="match status" value="1"/>
</dbReference>
<name>F2R5Y1_STRVP</name>